<proteinExistence type="predicted"/>
<comment type="caution">
    <text evidence="1">The sequence shown here is derived from an EMBL/GenBank/DDBJ whole genome shotgun (WGS) entry which is preliminary data.</text>
</comment>
<evidence type="ECO:0000313" key="1">
    <source>
        <dbReference type="EMBL" id="PHU35785.1"/>
    </source>
</evidence>
<gene>
    <name evidence="1" type="ORF">CSX01_04040</name>
</gene>
<dbReference type="AlphaFoldDB" id="A0A2G3DY41"/>
<dbReference type="InterPro" id="IPR029033">
    <property type="entry name" value="His_PPase_superfam"/>
</dbReference>
<protein>
    <submittedName>
        <fullName evidence="1">Histidine phosphatase family protein</fullName>
    </submittedName>
</protein>
<name>A0A2G3DY41_9FIRM</name>
<sequence>MRLLFIRHGDPDYENDTLTEKGHIEAKLLSQYIKNYHIDEAFVSPLGRARDTAKYSLDALGMTATTLDWLREFPGQVDPNVSDTVKKAYETALIYDEESGKYKTRIMWDILPSFFNDHPELFDKEAWRTSPLLEGSDVLPLYDNVIKEFDALLARNGYVRDGITYKVEQNNEKTIAFFCHYGLTCVLLSRLWNVAPFVPMQFTALAPTSVTEVVTEERQKGIAVFRTLKAGDVSHLAVGGEEPSFSARFCERFENHDQRH</sequence>
<dbReference type="EMBL" id="PDYF01000008">
    <property type="protein sequence ID" value="PHU35785.1"/>
    <property type="molecule type" value="Genomic_DNA"/>
</dbReference>
<dbReference type="Gene3D" id="3.40.50.1240">
    <property type="entry name" value="Phosphoglycerate mutase-like"/>
    <property type="match status" value="1"/>
</dbReference>
<dbReference type="RefSeq" id="WP_099391524.1">
    <property type="nucleotide sequence ID" value="NZ_PDYF01000008.1"/>
</dbReference>
<dbReference type="Proteomes" id="UP000225889">
    <property type="component" value="Unassembled WGS sequence"/>
</dbReference>
<dbReference type="Pfam" id="PF00300">
    <property type="entry name" value="His_Phos_1"/>
    <property type="match status" value="1"/>
</dbReference>
<organism evidence="1 2">
    <name type="scientific">Pseudobutyrivibrio ruminis</name>
    <dbReference type="NCBI Taxonomy" id="46206"/>
    <lineage>
        <taxon>Bacteria</taxon>
        <taxon>Bacillati</taxon>
        <taxon>Bacillota</taxon>
        <taxon>Clostridia</taxon>
        <taxon>Lachnospirales</taxon>
        <taxon>Lachnospiraceae</taxon>
        <taxon>Pseudobutyrivibrio</taxon>
    </lineage>
</organism>
<reference evidence="1 2" key="1">
    <citation type="submission" date="2017-10" db="EMBL/GenBank/DDBJ databases">
        <title>Resolving the taxonomy of Roseburia spp., Eubacterium rectale and Agathobacter spp. through phylogenomic analysis.</title>
        <authorList>
            <person name="Sheridan P.O."/>
            <person name="Walker A.W."/>
            <person name="Duncan S.H."/>
            <person name="Scott K.P."/>
            <person name="Toole P.W.O."/>
            <person name="Luis P."/>
            <person name="Flint H.J."/>
        </authorList>
    </citation>
    <scope>NUCLEOTIDE SEQUENCE [LARGE SCALE GENOMIC DNA]</scope>
    <source>
        <strain evidence="1 2">JK626</strain>
    </source>
</reference>
<dbReference type="SUPFAM" id="SSF53254">
    <property type="entry name" value="Phosphoglycerate mutase-like"/>
    <property type="match status" value="1"/>
</dbReference>
<accession>A0A2G3DY41</accession>
<dbReference type="InterPro" id="IPR013078">
    <property type="entry name" value="His_Pase_superF_clade-1"/>
</dbReference>
<evidence type="ECO:0000313" key="2">
    <source>
        <dbReference type="Proteomes" id="UP000225889"/>
    </source>
</evidence>
<dbReference type="CDD" id="cd07067">
    <property type="entry name" value="HP_PGM_like"/>
    <property type="match status" value="1"/>
</dbReference>
<reference evidence="1 2" key="2">
    <citation type="submission" date="2017-10" db="EMBL/GenBank/DDBJ databases">
        <authorList>
            <person name="Banno H."/>
            <person name="Chua N.-H."/>
        </authorList>
    </citation>
    <scope>NUCLEOTIDE SEQUENCE [LARGE SCALE GENOMIC DNA]</scope>
    <source>
        <strain evidence="1 2">JK626</strain>
    </source>
</reference>